<comment type="caution">
    <text evidence="1">The sequence shown here is derived from an EMBL/GenBank/DDBJ whole genome shotgun (WGS) entry which is preliminary data.</text>
</comment>
<dbReference type="Proteomes" id="UP001597045">
    <property type="component" value="Unassembled WGS sequence"/>
</dbReference>
<gene>
    <name evidence="1" type="ORF">ACFQ1S_03175</name>
</gene>
<reference evidence="2" key="1">
    <citation type="journal article" date="2019" name="Int. J. Syst. Evol. Microbiol.">
        <title>The Global Catalogue of Microorganisms (GCM) 10K type strain sequencing project: providing services to taxonomists for standard genome sequencing and annotation.</title>
        <authorList>
            <consortium name="The Broad Institute Genomics Platform"/>
            <consortium name="The Broad Institute Genome Sequencing Center for Infectious Disease"/>
            <person name="Wu L."/>
            <person name="Ma J."/>
        </authorList>
    </citation>
    <scope>NUCLEOTIDE SEQUENCE [LARGE SCALE GENOMIC DNA]</scope>
    <source>
        <strain evidence="2">JCM 31486</strain>
    </source>
</reference>
<organism evidence="1 2">
    <name type="scientific">Kibdelosporangium lantanae</name>
    <dbReference type="NCBI Taxonomy" id="1497396"/>
    <lineage>
        <taxon>Bacteria</taxon>
        <taxon>Bacillati</taxon>
        <taxon>Actinomycetota</taxon>
        <taxon>Actinomycetes</taxon>
        <taxon>Pseudonocardiales</taxon>
        <taxon>Pseudonocardiaceae</taxon>
        <taxon>Kibdelosporangium</taxon>
    </lineage>
</organism>
<proteinExistence type="predicted"/>
<protein>
    <recommendedName>
        <fullName evidence="3">Phytanoyl-CoA dioxygenase</fullName>
    </recommendedName>
</protein>
<name>A0ABW3M213_9PSEU</name>
<dbReference type="SUPFAM" id="SSF51197">
    <property type="entry name" value="Clavaminate synthase-like"/>
    <property type="match status" value="1"/>
</dbReference>
<evidence type="ECO:0000313" key="2">
    <source>
        <dbReference type="Proteomes" id="UP001597045"/>
    </source>
</evidence>
<evidence type="ECO:0000313" key="1">
    <source>
        <dbReference type="EMBL" id="MFD1044663.1"/>
    </source>
</evidence>
<dbReference type="Gene3D" id="2.60.120.620">
    <property type="entry name" value="q2cbj1_9rhob like domain"/>
    <property type="match status" value="1"/>
</dbReference>
<accession>A0ABW3M213</accession>
<dbReference type="EMBL" id="JBHTIS010000097">
    <property type="protein sequence ID" value="MFD1044663.1"/>
    <property type="molecule type" value="Genomic_DNA"/>
</dbReference>
<keyword evidence="2" id="KW-1185">Reference proteome</keyword>
<sequence length="86" mass="9242">MAEQGLLGGIGWTRAVRVDGLTGPAGTCWLFNSHLWHSGTVNNSTEPRHAVLTSFHRRHSGPTLGGESLPSHETVLRLGNAAYLLL</sequence>
<evidence type="ECO:0008006" key="3">
    <source>
        <dbReference type="Google" id="ProtNLM"/>
    </source>
</evidence>